<dbReference type="Gene3D" id="3.30.70.1070">
    <property type="entry name" value="Sporulation related repeat"/>
    <property type="match status" value="1"/>
</dbReference>
<dbReference type="Proteomes" id="UP000253998">
    <property type="component" value="Unassembled WGS sequence"/>
</dbReference>
<reference evidence="7 8" key="1">
    <citation type="submission" date="2018-05" db="EMBL/GenBank/DDBJ databases">
        <title>Draft Genome Sequences for a Diverse set of 7 Haemophilus Species.</title>
        <authorList>
            <person name="Nichols M."/>
            <person name="Topaz N."/>
            <person name="Wang X."/>
            <person name="Wang X."/>
            <person name="Boxrud D."/>
        </authorList>
    </citation>
    <scope>NUCLEOTIDE SEQUENCE [LARGE SCALE GENOMIC DNA]</scope>
    <source>
        <strain evidence="7 8">C2001002503</strain>
    </source>
</reference>
<comment type="caution">
    <text evidence="7">The sequence shown here is derived from an EMBL/GenBank/DDBJ whole genome shotgun (WGS) entry which is preliminary data.</text>
</comment>
<dbReference type="PROSITE" id="PS51724">
    <property type="entry name" value="SPOR"/>
    <property type="match status" value="1"/>
</dbReference>
<dbReference type="GO" id="GO:0000270">
    <property type="term" value="P:peptidoglycan metabolic process"/>
    <property type="evidence" value="ECO:0007669"/>
    <property type="project" value="UniProtKB-UniRule"/>
</dbReference>
<accession>A0A8B2U2X1</accession>
<feature type="chain" id="PRO_5033186889" description="Endolytic peptidoglycan transglycosylase RlpA" evidence="4">
    <location>
        <begin position="25"/>
        <end position="287"/>
    </location>
</feature>
<dbReference type="AlphaFoldDB" id="A0A8B2U2X1"/>
<evidence type="ECO:0000259" key="6">
    <source>
        <dbReference type="PROSITE" id="PS51724"/>
    </source>
</evidence>
<dbReference type="CDD" id="cd22268">
    <property type="entry name" value="DPBB_RlpA-like"/>
    <property type="match status" value="1"/>
</dbReference>
<dbReference type="HAMAP" id="MF_02071">
    <property type="entry name" value="RlpA"/>
    <property type="match status" value="1"/>
</dbReference>
<dbReference type="InterPro" id="IPR034718">
    <property type="entry name" value="RlpA"/>
</dbReference>
<sequence precursor="true">MNLKQTVKYVFILFSFLTALSVQAETKKLYGVEGPKLTYRPLSNTTQTYQVKGEVYTTRTHQDAKDYSKEGVASYYHNKFNGRRTTSGEPYNSTLFTAAHKTLPLNSYAVVTNMSNQRKVIVRINDRGPFSKERIIDLSHAAAKEIGIIGSGMGMVKIEALHVDSKGELSGAGASTLVKNSNNDESLKRLPVDDLDIDKEALQNVKVPHIQDESYELRMINLASKKHAEEVINQLALKNIKAEIAANGQKYNIHLGPLNSKAQVTDLKTQLKRLNHSEPLVVYSYNK</sequence>
<keyword evidence="3 4" id="KW-0961">Cell wall biogenesis/degradation</keyword>
<dbReference type="RefSeq" id="WP_111295757.1">
    <property type="nucleotide sequence ID" value="NZ_QEPM01000003.1"/>
</dbReference>
<comment type="function">
    <text evidence="4">Lytic transglycosylase with a strong preference for naked glycan strands that lack stem peptides.</text>
</comment>
<dbReference type="GO" id="GO:0008932">
    <property type="term" value="F:lytic endotransglycosylase activity"/>
    <property type="evidence" value="ECO:0007669"/>
    <property type="project" value="UniProtKB-UniRule"/>
</dbReference>
<dbReference type="InterPro" id="IPR036680">
    <property type="entry name" value="SPOR-like_sf"/>
</dbReference>
<proteinExistence type="inferred from homology"/>
<dbReference type="PANTHER" id="PTHR34183:SF1">
    <property type="entry name" value="ENDOLYTIC PEPTIDOGLYCAN TRANSGLYCOSYLASE RLPA"/>
    <property type="match status" value="1"/>
</dbReference>
<evidence type="ECO:0000313" key="7">
    <source>
        <dbReference type="EMBL" id="RDE71184.1"/>
    </source>
</evidence>
<dbReference type="InterPro" id="IPR036908">
    <property type="entry name" value="RlpA-like_sf"/>
</dbReference>
<dbReference type="Gene3D" id="2.40.40.10">
    <property type="entry name" value="RlpA-like domain"/>
    <property type="match status" value="1"/>
</dbReference>
<feature type="signal peptide" evidence="4">
    <location>
        <begin position="1"/>
        <end position="24"/>
    </location>
</feature>
<dbReference type="InterPro" id="IPR012997">
    <property type="entry name" value="RplA"/>
</dbReference>
<dbReference type="Pfam" id="PF03330">
    <property type="entry name" value="DPBB_1"/>
    <property type="match status" value="1"/>
</dbReference>
<evidence type="ECO:0000256" key="2">
    <source>
        <dbReference type="ARBA" id="ARBA00023239"/>
    </source>
</evidence>
<dbReference type="SUPFAM" id="SSF110997">
    <property type="entry name" value="Sporulation related repeat"/>
    <property type="match status" value="1"/>
</dbReference>
<evidence type="ECO:0000256" key="3">
    <source>
        <dbReference type="ARBA" id="ARBA00023316"/>
    </source>
</evidence>
<feature type="domain" description="SPOR" evidence="6">
    <location>
        <begin position="209"/>
        <end position="284"/>
    </location>
</feature>
<organism evidence="7 8">
    <name type="scientific">Aggregatibacter segnis</name>
    <dbReference type="NCBI Taxonomy" id="739"/>
    <lineage>
        <taxon>Bacteria</taxon>
        <taxon>Pseudomonadati</taxon>
        <taxon>Pseudomonadota</taxon>
        <taxon>Gammaproteobacteria</taxon>
        <taxon>Pasteurellales</taxon>
        <taxon>Pasteurellaceae</taxon>
        <taxon>Aggregatibacter</taxon>
    </lineage>
</organism>
<dbReference type="InterPro" id="IPR009009">
    <property type="entry name" value="RlpA-like_DPBB"/>
</dbReference>
<keyword evidence="1 4" id="KW-0732">Signal</keyword>
<dbReference type="InterPro" id="IPR007730">
    <property type="entry name" value="SPOR-like_dom"/>
</dbReference>
<comment type="similarity">
    <text evidence="4 5">Belongs to the RlpA family.</text>
</comment>
<dbReference type="GO" id="GO:0071555">
    <property type="term" value="P:cell wall organization"/>
    <property type="evidence" value="ECO:0007669"/>
    <property type="project" value="UniProtKB-KW"/>
</dbReference>
<evidence type="ECO:0000256" key="1">
    <source>
        <dbReference type="ARBA" id="ARBA00022729"/>
    </source>
</evidence>
<dbReference type="EMBL" id="QEPM01000003">
    <property type="protein sequence ID" value="RDE71184.1"/>
    <property type="molecule type" value="Genomic_DNA"/>
</dbReference>
<name>A0A8B2U2X1_9PAST</name>
<dbReference type="SUPFAM" id="SSF50685">
    <property type="entry name" value="Barwin-like endoglucanases"/>
    <property type="match status" value="1"/>
</dbReference>
<dbReference type="Pfam" id="PF05036">
    <property type="entry name" value="SPOR"/>
    <property type="match status" value="1"/>
</dbReference>
<keyword evidence="2 4" id="KW-0456">Lyase</keyword>
<dbReference type="PANTHER" id="PTHR34183">
    <property type="entry name" value="ENDOLYTIC PEPTIDOGLYCAN TRANSGLYCOSYLASE RLPA"/>
    <property type="match status" value="1"/>
</dbReference>
<dbReference type="EC" id="4.2.2.-" evidence="4"/>
<protein>
    <recommendedName>
        <fullName evidence="4">Endolytic peptidoglycan transglycosylase RlpA</fullName>
        <ecNumber evidence="4">4.2.2.-</ecNumber>
    </recommendedName>
</protein>
<dbReference type="NCBIfam" id="TIGR00413">
    <property type="entry name" value="rlpA"/>
    <property type="match status" value="1"/>
</dbReference>
<evidence type="ECO:0000256" key="4">
    <source>
        <dbReference type="HAMAP-Rule" id="MF_02071"/>
    </source>
</evidence>
<dbReference type="GO" id="GO:0009279">
    <property type="term" value="C:cell outer membrane"/>
    <property type="evidence" value="ECO:0007669"/>
    <property type="project" value="TreeGrafter"/>
</dbReference>
<dbReference type="GO" id="GO:0042834">
    <property type="term" value="F:peptidoglycan binding"/>
    <property type="evidence" value="ECO:0007669"/>
    <property type="project" value="InterPro"/>
</dbReference>
<evidence type="ECO:0000256" key="5">
    <source>
        <dbReference type="RuleBase" id="RU003495"/>
    </source>
</evidence>
<gene>
    <name evidence="4" type="primary">rlpA</name>
    <name evidence="7" type="ORF">DPV83_05670</name>
</gene>
<evidence type="ECO:0000313" key="8">
    <source>
        <dbReference type="Proteomes" id="UP000253998"/>
    </source>
</evidence>